<evidence type="ECO:0000256" key="1">
    <source>
        <dbReference type="SAM" id="MobiDB-lite"/>
    </source>
</evidence>
<evidence type="ECO:0000313" key="2">
    <source>
        <dbReference type="EMBL" id="KZP06546.1"/>
    </source>
</evidence>
<gene>
    <name evidence="2" type="ORF">FIBSPDRAFT_317365</name>
</gene>
<keyword evidence="3" id="KW-1185">Reference proteome</keyword>
<reference evidence="2 3" key="1">
    <citation type="journal article" date="2016" name="Mol. Biol. Evol.">
        <title>Comparative Genomics of Early-Diverging Mushroom-Forming Fungi Provides Insights into the Origins of Lignocellulose Decay Capabilities.</title>
        <authorList>
            <person name="Nagy L.G."/>
            <person name="Riley R."/>
            <person name="Tritt A."/>
            <person name="Adam C."/>
            <person name="Daum C."/>
            <person name="Floudas D."/>
            <person name="Sun H."/>
            <person name="Yadav J.S."/>
            <person name="Pangilinan J."/>
            <person name="Larsson K.H."/>
            <person name="Matsuura K."/>
            <person name="Barry K."/>
            <person name="Labutti K."/>
            <person name="Kuo R."/>
            <person name="Ohm R.A."/>
            <person name="Bhattacharya S.S."/>
            <person name="Shirouzu T."/>
            <person name="Yoshinaga Y."/>
            <person name="Martin F.M."/>
            <person name="Grigoriev I.V."/>
            <person name="Hibbett D.S."/>
        </authorList>
    </citation>
    <scope>NUCLEOTIDE SEQUENCE [LARGE SCALE GENOMIC DNA]</scope>
    <source>
        <strain evidence="2 3">CBS 109695</strain>
    </source>
</reference>
<proteinExistence type="predicted"/>
<evidence type="ECO:0000313" key="3">
    <source>
        <dbReference type="Proteomes" id="UP000076532"/>
    </source>
</evidence>
<sequence>MHESREAMVSSVPSLHRILLNVPLHSHVCYEMRPTNSRAASSHHRRQRPAGVLSPPALPRQAPRHRPLLLSPAPHRWAQALVRRRVYCRHRHHRPFARHRQAECHGHTRAHGQRPRLAPRLKCATQIRLWSSSVGNVGWFGRYICAAVADF</sequence>
<organism evidence="2 3">
    <name type="scientific">Athelia psychrophila</name>
    <dbReference type="NCBI Taxonomy" id="1759441"/>
    <lineage>
        <taxon>Eukaryota</taxon>
        <taxon>Fungi</taxon>
        <taxon>Dikarya</taxon>
        <taxon>Basidiomycota</taxon>
        <taxon>Agaricomycotina</taxon>
        <taxon>Agaricomycetes</taxon>
        <taxon>Agaricomycetidae</taxon>
        <taxon>Atheliales</taxon>
        <taxon>Atheliaceae</taxon>
        <taxon>Athelia</taxon>
    </lineage>
</organism>
<dbReference type="AlphaFoldDB" id="A0A167WVW9"/>
<dbReference type="EMBL" id="KV417782">
    <property type="protein sequence ID" value="KZP06546.1"/>
    <property type="molecule type" value="Genomic_DNA"/>
</dbReference>
<accession>A0A167WVW9</accession>
<dbReference type="Proteomes" id="UP000076532">
    <property type="component" value="Unassembled WGS sequence"/>
</dbReference>
<name>A0A167WVW9_9AGAM</name>
<feature type="region of interest" description="Disordered" evidence="1">
    <location>
        <begin position="36"/>
        <end position="69"/>
    </location>
</feature>
<protein>
    <submittedName>
        <fullName evidence="2">Uncharacterized protein</fullName>
    </submittedName>
</protein>